<accession>A0A0F9JNM2</accession>
<gene>
    <name evidence="1" type="ORF">LCGC14_1432340</name>
</gene>
<organism evidence="1">
    <name type="scientific">marine sediment metagenome</name>
    <dbReference type="NCBI Taxonomy" id="412755"/>
    <lineage>
        <taxon>unclassified sequences</taxon>
        <taxon>metagenomes</taxon>
        <taxon>ecological metagenomes</taxon>
    </lineage>
</organism>
<sequence length="309" mass="34310">MSITEATIAKVKYFPEQLPDSVVTTIAIQSEASPTILDSRQFPPKLVRLSEVAVDRDDDVEMRFKVDTGTFSPLAGSMFDLLANNFSLLAKSRIFYNLYNSSAGAKTDFKSFFSLWVIQPTVAHKLRYGIPLTPEEQKLNRDLGISATVEKGLLPLPLSQQIAREYQVIQEETHGFQVNVPTVGVDIETLHPVNGQFLVLTKLSADPGTAAADNIRIAIDRDYDVDYLEFPTWALGATAAVSLGKEISCFIPSLKELRIKLKATVSRTINIRFTVQRCALTNIFRARWGLVSREELPGDVYDKVLAGVL</sequence>
<proteinExistence type="predicted"/>
<dbReference type="EMBL" id="LAZR01009672">
    <property type="protein sequence ID" value="KKM71268.1"/>
    <property type="molecule type" value="Genomic_DNA"/>
</dbReference>
<dbReference type="AlphaFoldDB" id="A0A0F9JNM2"/>
<evidence type="ECO:0000313" key="1">
    <source>
        <dbReference type="EMBL" id="KKM71268.1"/>
    </source>
</evidence>
<comment type="caution">
    <text evidence="1">The sequence shown here is derived from an EMBL/GenBank/DDBJ whole genome shotgun (WGS) entry which is preliminary data.</text>
</comment>
<protein>
    <submittedName>
        <fullName evidence="1">Uncharacterized protein</fullName>
    </submittedName>
</protein>
<name>A0A0F9JNM2_9ZZZZ</name>
<reference evidence="1" key="1">
    <citation type="journal article" date="2015" name="Nature">
        <title>Complex archaea that bridge the gap between prokaryotes and eukaryotes.</title>
        <authorList>
            <person name="Spang A."/>
            <person name="Saw J.H."/>
            <person name="Jorgensen S.L."/>
            <person name="Zaremba-Niedzwiedzka K."/>
            <person name="Martijn J."/>
            <person name="Lind A.E."/>
            <person name="van Eijk R."/>
            <person name="Schleper C."/>
            <person name="Guy L."/>
            <person name="Ettema T.J."/>
        </authorList>
    </citation>
    <scope>NUCLEOTIDE SEQUENCE</scope>
</reference>